<sequence>MDVAVEYKLLSDEAGLDEIERKIIYATQAGLPLVARPYDAIAEQLGIPMKEVISRLRTMLQRGIIRRIAAVPNHYALGYKGNGMTVWDVPDDEITELGQQIGELDFVSHCYHRPRILPDWPYNLFAMVHAYNREEAMLLVMKIAALLGENDRGHDVLFSQRILKKTGMRL</sequence>
<dbReference type="InterPro" id="IPR036390">
    <property type="entry name" value="WH_DNA-bd_sf"/>
</dbReference>
<gene>
    <name evidence="8" type="ORF">MNBD_GAMMA23-1471</name>
</gene>
<keyword evidence="1" id="KW-0456">Lyase</keyword>
<dbReference type="SUPFAM" id="SSF46785">
    <property type="entry name" value="Winged helix' DNA-binding domain"/>
    <property type="match status" value="1"/>
</dbReference>
<evidence type="ECO:0000259" key="7">
    <source>
        <dbReference type="Pfam" id="PF22451"/>
    </source>
</evidence>
<accession>A0A3B1AYL0</accession>
<dbReference type="InterPro" id="IPR053953">
    <property type="entry name" value="NirdL-like_HTH"/>
</dbReference>
<organism evidence="8">
    <name type="scientific">hydrothermal vent metagenome</name>
    <dbReference type="NCBI Taxonomy" id="652676"/>
    <lineage>
        <taxon>unclassified sequences</taxon>
        <taxon>metagenomes</taxon>
        <taxon>ecological metagenomes</taxon>
    </lineage>
</organism>
<evidence type="ECO:0000256" key="5">
    <source>
        <dbReference type="ARBA" id="ARBA00048470"/>
    </source>
</evidence>
<evidence type="ECO:0000256" key="2">
    <source>
        <dbReference type="ARBA" id="ARBA00023444"/>
    </source>
</evidence>
<evidence type="ECO:0000256" key="3">
    <source>
        <dbReference type="ARBA" id="ARBA00023457"/>
    </source>
</evidence>
<dbReference type="Pfam" id="PF22451">
    <property type="entry name" value="NirdL-like_HTH"/>
    <property type="match status" value="1"/>
</dbReference>
<dbReference type="GO" id="GO:0016829">
    <property type="term" value="F:lyase activity"/>
    <property type="evidence" value="ECO:0007669"/>
    <property type="project" value="UniProtKB-KW"/>
</dbReference>
<reference evidence="8" key="1">
    <citation type="submission" date="2018-06" db="EMBL/GenBank/DDBJ databases">
        <authorList>
            <person name="Zhirakovskaya E."/>
        </authorList>
    </citation>
    <scope>NUCLEOTIDE SEQUENCE</scope>
</reference>
<dbReference type="InterPro" id="IPR040523">
    <property type="entry name" value="AsnC_trans_reg2"/>
</dbReference>
<evidence type="ECO:0000313" key="8">
    <source>
        <dbReference type="EMBL" id="VAW99144.1"/>
    </source>
</evidence>
<dbReference type="Pfam" id="PF17805">
    <property type="entry name" value="AsnC_trans_reg2"/>
    <property type="match status" value="1"/>
</dbReference>
<dbReference type="InterPro" id="IPR050684">
    <property type="entry name" value="HTH-Siroheme_Decarb"/>
</dbReference>
<comment type="similarity">
    <text evidence="3">Belongs to the Ahb/Nir family.</text>
</comment>
<comment type="pathway">
    <text evidence="2">Porphyrin-containing compound metabolism.</text>
</comment>
<dbReference type="SMART" id="SM00344">
    <property type="entry name" value="HTH_ASNC"/>
    <property type="match status" value="1"/>
</dbReference>
<dbReference type="PANTHER" id="PTHR43413">
    <property type="entry name" value="TRANSCRIPTIONAL REGULATOR, ASNC FAMILY"/>
    <property type="match status" value="1"/>
</dbReference>
<evidence type="ECO:0000256" key="1">
    <source>
        <dbReference type="ARBA" id="ARBA00023239"/>
    </source>
</evidence>
<dbReference type="PANTHER" id="PTHR43413:SF1">
    <property type="entry name" value="SIROHEME DECARBOXYLASE NIRL SUBUNIT"/>
    <property type="match status" value="1"/>
</dbReference>
<dbReference type="InterPro" id="IPR019888">
    <property type="entry name" value="Tscrpt_reg_AsnC-like"/>
</dbReference>
<protein>
    <recommendedName>
        <fullName evidence="4">siroheme decarboxylase</fullName>
        <ecNumber evidence="4">4.1.1.111</ecNumber>
    </recommendedName>
</protein>
<proteinExistence type="inferred from homology"/>
<feature type="domain" description="Siroheme decarboxylase AsnC-like ligand binding" evidence="6">
    <location>
        <begin position="77"/>
        <end position="164"/>
    </location>
</feature>
<comment type="catalytic activity">
    <reaction evidence="5">
        <text>siroheme + 2 H(+) = 12,18-didecarboxysiroheme + 2 CO2</text>
        <dbReference type="Rhea" id="RHEA:19093"/>
        <dbReference type="ChEBI" id="CHEBI:15378"/>
        <dbReference type="ChEBI" id="CHEBI:16526"/>
        <dbReference type="ChEBI" id="CHEBI:60052"/>
        <dbReference type="ChEBI" id="CHEBI:140497"/>
        <dbReference type="EC" id="4.1.1.111"/>
    </reaction>
</comment>
<evidence type="ECO:0000259" key="6">
    <source>
        <dbReference type="Pfam" id="PF17805"/>
    </source>
</evidence>
<dbReference type="AlphaFoldDB" id="A0A3B1AYL0"/>
<dbReference type="EMBL" id="UOFT01000076">
    <property type="protein sequence ID" value="VAW99144.1"/>
    <property type="molecule type" value="Genomic_DNA"/>
</dbReference>
<dbReference type="EC" id="4.1.1.111" evidence="4"/>
<name>A0A3B1AYL0_9ZZZZ</name>
<feature type="domain" description="Siroheme decarboxylase NirL-like HTH" evidence="7">
    <location>
        <begin position="20"/>
        <end position="66"/>
    </location>
</feature>
<evidence type="ECO:0000256" key="4">
    <source>
        <dbReference type="ARBA" id="ARBA00023471"/>
    </source>
</evidence>
<dbReference type="Gene3D" id="3.30.70.3460">
    <property type="match status" value="1"/>
</dbReference>